<evidence type="ECO:0000313" key="1">
    <source>
        <dbReference type="EMBL" id="MFB9641616.1"/>
    </source>
</evidence>
<keyword evidence="2" id="KW-1185">Reference proteome</keyword>
<evidence type="ECO:0008006" key="3">
    <source>
        <dbReference type="Google" id="ProtNLM"/>
    </source>
</evidence>
<protein>
    <recommendedName>
        <fullName evidence="3">Phage tail tape measure protein</fullName>
    </recommendedName>
</protein>
<organism evidence="1 2">
    <name type="scientific">Agromyces lapidis</name>
    <dbReference type="NCBI Taxonomy" id="279574"/>
    <lineage>
        <taxon>Bacteria</taxon>
        <taxon>Bacillati</taxon>
        <taxon>Actinomycetota</taxon>
        <taxon>Actinomycetes</taxon>
        <taxon>Micrococcales</taxon>
        <taxon>Microbacteriaceae</taxon>
        <taxon>Agromyces</taxon>
    </lineage>
</organism>
<proteinExistence type="predicted"/>
<evidence type="ECO:0000313" key="2">
    <source>
        <dbReference type="Proteomes" id="UP001589667"/>
    </source>
</evidence>
<dbReference type="EMBL" id="JBHMBL010000001">
    <property type="protein sequence ID" value="MFB9641616.1"/>
    <property type="molecule type" value="Genomic_DNA"/>
</dbReference>
<reference evidence="1 2" key="1">
    <citation type="submission" date="2024-09" db="EMBL/GenBank/DDBJ databases">
        <authorList>
            <person name="Sun Q."/>
            <person name="Mori K."/>
        </authorList>
    </citation>
    <scope>NUCLEOTIDE SEQUENCE [LARGE SCALE GENOMIC DNA]</scope>
    <source>
        <strain evidence="1 2">JCM 14321</strain>
    </source>
</reference>
<dbReference type="RefSeq" id="WP_157423197.1">
    <property type="nucleotide sequence ID" value="NZ_BAAANI010000006.1"/>
</dbReference>
<dbReference type="Proteomes" id="UP001589667">
    <property type="component" value="Unassembled WGS sequence"/>
</dbReference>
<gene>
    <name evidence="1" type="ORF">ACFFQV_04855</name>
</gene>
<accession>A0ABV5SPE6</accession>
<comment type="caution">
    <text evidence="1">The sequence shown here is derived from an EMBL/GenBank/DDBJ whole genome shotgun (WGS) entry which is preliminary data.</text>
</comment>
<sequence length="125" mass="13268">MNLFKQFGDMAQMVKAAPGLIDQANALQAQSAQYQQQMNAQAVHAMTAEAAPGALEPIAGVDLERYARISKGIAAYGYDAAMLPTVAAMFGVDGPSWETAAAGWSARIQADRGVGRRFNELYSAV</sequence>
<name>A0ABV5SPE6_9MICO</name>